<dbReference type="SUPFAM" id="SSF52777">
    <property type="entry name" value="CoA-dependent acyltransferases"/>
    <property type="match status" value="2"/>
</dbReference>
<name>A0A6G8ZZZ2_9BRAD</name>
<dbReference type="Proteomes" id="UP000500895">
    <property type="component" value="Chromosome"/>
</dbReference>
<evidence type="ECO:0000259" key="12">
    <source>
        <dbReference type="Pfam" id="PF16911"/>
    </source>
</evidence>
<evidence type="ECO:0000256" key="10">
    <source>
        <dbReference type="ARBA" id="ARBA00032317"/>
    </source>
</evidence>
<dbReference type="PANTHER" id="PTHR28037">
    <property type="entry name" value="ALCOHOL O-ACETYLTRANSFERASE 1-RELATED"/>
    <property type="match status" value="1"/>
</dbReference>
<evidence type="ECO:0000256" key="5">
    <source>
        <dbReference type="ARBA" id="ARBA00012866"/>
    </source>
</evidence>
<dbReference type="EMBL" id="CP050066">
    <property type="protein sequence ID" value="QIP05787.1"/>
    <property type="molecule type" value="Genomic_DNA"/>
</dbReference>
<evidence type="ECO:0000256" key="11">
    <source>
        <dbReference type="ARBA" id="ARBA00033407"/>
    </source>
</evidence>
<evidence type="ECO:0000256" key="7">
    <source>
        <dbReference type="ARBA" id="ARBA00022679"/>
    </source>
</evidence>
<comment type="similarity">
    <text evidence="4">Belongs to the acyltransferase PapA5 family.</text>
</comment>
<organism evidence="13 14">
    <name type="scientific">Bradyrhizobium symbiodeficiens</name>
    <dbReference type="NCBI Taxonomy" id="1404367"/>
    <lineage>
        <taxon>Bacteria</taxon>
        <taxon>Pseudomonadati</taxon>
        <taxon>Pseudomonadota</taxon>
        <taxon>Alphaproteobacteria</taxon>
        <taxon>Hyphomicrobiales</taxon>
        <taxon>Nitrobacteraceae</taxon>
        <taxon>Bradyrhizobium</taxon>
    </lineage>
</organism>
<evidence type="ECO:0000256" key="8">
    <source>
        <dbReference type="ARBA" id="ARBA00023315"/>
    </source>
</evidence>
<gene>
    <name evidence="13" type="ORF">HAV00_05790</name>
</gene>
<sequence>MQNIISGRTSKDQLKSAKRVYREASPTELIYIATKLIVVSRSSIAGTISREQFETAVAHLEARYGILRSAVEGGRFVERTDDRSSVESWLSADTCSADAVYATLLNAELDTQVKIYGIHVIADGDKLDVFMLTSHAVTDATSLIELHSCLAHICDCVVRGEAPSLEEQPFPNPVDAAVSQRLASLPADPVADPPSYPGEFAEIPTRAPHSQLANHRLDRIVIGADDTHRIHAASHAQGSSVHSLLLAAFALAIRDVMESGPRQILMRSSVDIRRRLEPPVSTDLVLTAITGHITPIPDLDQPLFDIAKLIFDDLHKGAANGCLFRDYVNYPKAFGSAQQPPVALNISDMQTVKFSWPMERLKVTGFEYACGWLKKFPNVSVSVYDGTLIANTVYVEEFVDPAVMRAISEGVVKRLVSACAEYA</sequence>
<evidence type="ECO:0000313" key="14">
    <source>
        <dbReference type="Proteomes" id="UP000500895"/>
    </source>
</evidence>
<dbReference type="GO" id="GO:0016746">
    <property type="term" value="F:acyltransferase activity"/>
    <property type="evidence" value="ECO:0007669"/>
    <property type="project" value="UniProtKB-KW"/>
</dbReference>
<dbReference type="RefSeq" id="WP_166467055.1">
    <property type="nucleotide sequence ID" value="NZ_CP050066.2"/>
</dbReference>
<dbReference type="AlphaFoldDB" id="A0A6G8ZZZ2"/>
<evidence type="ECO:0000256" key="3">
    <source>
        <dbReference type="ARBA" id="ARBA00001907"/>
    </source>
</evidence>
<comment type="catalytic activity">
    <reaction evidence="2">
        <text>2 a mycocerosyl-[mycocerosic acid synthase] + a phenolphthiocerol = a dimycocerosyl phenolphthiocerol + 2 holo-[mycocerosic acid synthase].</text>
        <dbReference type="EC" id="2.3.1.282"/>
    </reaction>
</comment>
<dbReference type="EC" id="2.3.1.282" evidence="5"/>
<comment type="catalytic activity">
    <reaction evidence="3">
        <text>2 a mycocerosyl-[mycocerosic acid synthase] + a phthiodiolone = a dimycocerosyl phthiodiolone + 2 holo-[mycocerosic acid synthase].</text>
        <dbReference type="EC" id="2.3.1.282"/>
    </reaction>
</comment>
<proteinExistence type="inferred from homology"/>
<keyword evidence="7" id="KW-0808">Transferase</keyword>
<dbReference type="InterPro" id="IPR023213">
    <property type="entry name" value="CAT-like_dom_sf"/>
</dbReference>
<dbReference type="InterPro" id="IPR031641">
    <property type="entry name" value="PapA_C"/>
</dbReference>
<evidence type="ECO:0000256" key="1">
    <source>
        <dbReference type="ARBA" id="ARBA00000026"/>
    </source>
</evidence>
<evidence type="ECO:0000256" key="6">
    <source>
        <dbReference type="ARBA" id="ARBA00013449"/>
    </source>
</evidence>
<dbReference type="PANTHER" id="PTHR28037:SF1">
    <property type="entry name" value="ALCOHOL O-ACETYLTRANSFERASE 1-RELATED"/>
    <property type="match status" value="1"/>
</dbReference>
<comment type="catalytic activity">
    <reaction evidence="1">
        <text>2 a mycocerosyl-[mycocerosic acid synthase] + a phthiocerol = a dimycocerosyl phthiocerol + 2 holo-[mycocerosic acid synthase].</text>
        <dbReference type="EC" id="2.3.1.282"/>
    </reaction>
</comment>
<dbReference type="Gene3D" id="3.30.559.10">
    <property type="entry name" value="Chloramphenicol acetyltransferase-like domain"/>
    <property type="match status" value="1"/>
</dbReference>
<feature type="domain" description="Phthiocerol/phthiodiolone dimycocerosyl transferase C-terminal" evidence="12">
    <location>
        <begin position="218"/>
        <end position="368"/>
    </location>
</feature>
<evidence type="ECO:0000256" key="2">
    <source>
        <dbReference type="ARBA" id="ARBA00000625"/>
    </source>
</evidence>
<protein>
    <recommendedName>
        <fullName evidence="6">Phthiocerol/phthiodiolone dimycocerosyl transferase</fullName>
        <ecNumber evidence="5">2.3.1.282</ecNumber>
    </recommendedName>
    <alternativeName>
        <fullName evidence="11">Acyltransferase PapA5</fullName>
    </alternativeName>
    <alternativeName>
        <fullName evidence="9">Phthiocerol/phthiodiolone O-acyltransferase</fullName>
    </alternativeName>
    <alternativeName>
        <fullName evidence="10">Polyketide synthase-associated protein A5</fullName>
    </alternativeName>
</protein>
<evidence type="ECO:0000256" key="4">
    <source>
        <dbReference type="ARBA" id="ARBA00006558"/>
    </source>
</evidence>
<dbReference type="InterPro" id="IPR052058">
    <property type="entry name" value="Alcohol_O-acetyltransferase"/>
</dbReference>
<evidence type="ECO:0000313" key="13">
    <source>
        <dbReference type="EMBL" id="QIP05787.1"/>
    </source>
</evidence>
<dbReference type="Pfam" id="PF16911">
    <property type="entry name" value="PapA_C"/>
    <property type="match status" value="1"/>
</dbReference>
<dbReference type="Gene3D" id="3.30.559.30">
    <property type="entry name" value="Nonribosomal peptide synthetase, condensation domain"/>
    <property type="match status" value="1"/>
</dbReference>
<keyword evidence="8" id="KW-0012">Acyltransferase</keyword>
<reference evidence="13 14" key="1">
    <citation type="journal article" date="2020" name="Int. J. Syst. Evol. Microbiol.">
        <title>Description and complete genome sequences of Bradyrhizobium symbiodeficiens sp. nov., a non-symbiotic bacterium associated with legumes native to Canada.</title>
        <authorList>
            <person name="Bromfield E.S.P."/>
            <person name="Cloutier S."/>
            <person name="Nguyen H.D.T."/>
        </authorList>
    </citation>
    <scope>NUCLEOTIDE SEQUENCE [LARGE SCALE GENOMIC DNA]</scope>
    <source>
        <strain evidence="13 14">101S1MB</strain>
    </source>
</reference>
<evidence type="ECO:0000256" key="9">
    <source>
        <dbReference type="ARBA" id="ARBA00030465"/>
    </source>
</evidence>
<accession>A0A6G8ZZZ2</accession>